<organism evidence="2 3">
    <name type="scientific">Iphiclides podalirius</name>
    <name type="common">scarce swallowtail</name>
    <dbReference type="NCBI Taxonomy" id="110791"/>
    <lineage>
        <taxon>Eukaryota</taxon>
        <taxon>Metazoa</taxon>
        <taxon>Ecdysozoa</taxon>
        <taxon>Arthropoda</taxon>
        <taxon>Hexapoda</taxon>
        <taxon>Insecta</taxon>
        <taxon>Pterygota</taxon>
        <taxon>Neoptera</taxon>
        <taxon>Endopterygota</taxon>
        <taxon>Lepidoptera</taxon>
        <taxon>Glossata</taxon>
        <taxon>Ditrysia</taxon>
        <taxon>Papilionoidea</taxon>
        <taxon>Papilionidae</taxon>
        <taxon>Papilioninae</taxon>
        <taxon>Iphiclides</taxon>
    </lineage>
</organism>
<feature type="compositionally biased region" description="Pro residues" evidence="1">
    <location>
        <begin position="60"/>
        <end position="70"/>
    </location>
</feature>
<feature type="compositionally biased region" description="Basic and acidic residues" evidence="1">
    <location>
        <begin position="72"/>
        <end position="85"/>
    </location>
</feature>
<evidence type="ECO:0000256" key="1">
    <source>
        <dbReference type="SAM" id="MobiDB-lite"/>
    </source>
</evidence>
<feature type="non-terminal residue" evidence="2">
    <location>
        <position position="165"/>
    </location>
</feature>
<dbReference type="EMBL" id="OW152823">
    <property type="protein sequence ID" value="CAH2039535.1"/>
    <property type="molecule type" value="Genomic_DNA"/>
</dbReference>
<feature type="region of interest" description="Disordered" evidence="1">
    <location>
        <begin position="57"/>
        <end position="107"/>
    </location>
</feature>
<sequence length="165" mass="17435">MHIGGFGAASVTWAMQRPRKILGNFHLRARGAGVVFFGPGRSGQGAARSLLDIAAAAGPAAPPPGTPAPPRFHLESPRASSEHPIPKSPNYRPETTRTGRRRAAAHMPTTPLPLHVRYSNSSDYKSESHLVRKPSKVGASGRRESGENCPKRPGRGGGCAASTIF</sequence>
<dbReference type="Proteomes" id="UP000837857">
    <property type="component" value="Chromosome 11"/>
</dbReference>
<evidence type="ECO:0000313" key="3">
    <source>
        <dbReference type="Proteomes" id="UP000837857"/>
    </source>
</evidence>
<gene>
    <name evidence="2" type="ORF">IPOD504_LOCUS1753</name>
</gene>
<feature type="region of interest" description="Disordered" evidence="1">
    <location>
        <begin position="122"/>
        <end position="165"/>
    </location>
</feature>
<proteinExistence type="predicted"/>
<evidence type="ECO:0000313" key="2">
    <source>
        <dbReference type="EMBL" id="CAH2039535.1"/>
    </source>
</evidence>
<keyword evidence="3" id="KW-1185">Reference proteome</keyword>
<protein>
    <submittedName>
        <fullName evidence="2">Uncharacterized protein</fullName>
    </submittedName>
</protein>
<name>A0ABN8HUK6_9NEOP</name>
<reference evidence="2" key="1">
    <citation type="submission" date="2022-03" db="EMBL/GenBank/DDBJ databases">
        <authorList>
            <person name="Martin H S."/>
        </authorList>
    </citation>
    <scope>NUCLEOTIDE SEQUENCE</scope>
</reference>
<feature type="compositionally biased region" description="Basic and acidic residues" evidence="1">
    <location>
        <begin position="141"/>
        <end position="150"/>
    </location>
</feature>
<accession>A0ABN8HUK6</accession>